<dbReference type="Gene3D" id="3.30.40.10">
    <property type="entry name" value="Zinc/RING finger domain, C3HC4 (zinc finger)"/>
    <property type="match status" value="1"/>
</dbReference>
<dbReference type="eggNOG" id="KOG1100">
    <property type="taxonomic scope" value="Eukaryota"/>
</dbReference>
<dbReference type="AlphaFoldDB" id="A0A0E0J2S2"/>
<dbReference type="STRING" id="4536.A0A0E0J2S2"/>
<dbReference type="GO" id="GO:0004842">
    <property type="term" value="F:ubiquitin-protein transferase activity"/>
    <property type="evidence" value="ECO:0007669"/>
    <property type="project" value="TreeGrafter"/>
</dbReference>
<feature type="coiled-coil region" evidence="5">
    <location>
        <begin position="185"/>
        <end position="219"/>
    </location>
</feature>
<dbReference type="Pfam" id="PF13920">
    <property type="entry name" value="zf-C3HC4_3"/>
    <property type="match status" value="1"/>
</dbReference>
<reference evidence="7" key="1">
    <citation type="submission" date="2015-04" db="UniProtKB">
        <authorList>
            <consortium name="EnsemblPlants"/>
        </authorList>
    </citation>
    <scope>IDENTIFICATION</scope>
    <source>
        <strain evidence="7">SL10</strain>
    </source>
</reference>
<reference evidence="7" key="2">
    <citation type="submission" date="2018-04" db="EMBL/GenBank/DDBJ databases">
        <title>OnivRS2 (Oryza nivara Reference Sequence Version 2).</title>
        <authorList>
            <person name="Zhang J."/>
            <person name="Kudrna D."/>
            <person name="Lee S."/>
            <person name="Talag J."/>
            <person name="Rajasekar S."/>
            <person name="Welchert J."/>
            <person name="Hsing Y.-I."/>
            <person name="Wing R.A."/>
        </authorList>
    </citation>
    <scope>NUCLEOTIDE SEQUENCE [LARGE SCALE GENOMIC DNA]</scope>
    <source>
        <strain evidence="7">SL10</strain>
    </source>
</reference>
<dbReference type="PROSITE" id="PS50089">
    <property type="entry name" value="ZF_RING_2"/>
    <property type="match status" value="1"/>
</dbReference>
<feature type="domain" description="RING-type" evidence="6">
    <location>
        <begin position="300"/>
        <end position="334"/>
    </location>
</feature>
<keyword evidence="3" id="KW-0862">Zinc</keyword>
<dbReference type="PANTHER" id="PTHR42647">
    <property type="entry name" value="SBP (S-RIBONUCLEASE BINDING PROTEIN) FAMILY PROTEIN"/>
    <property type="match status" value="1"/>
</dbReference>
<dbReference type="EnsemblPlants" id="ONIVA11G15560.1">
    <property type="protein sequence ID" value="ONIVA11G15560.1"/>
    <property type="gene ID" value="ONIVA11G15560"/>
</dbReference>
<dbReference type="InterPro" id="IPR013083">
    <property type="entry name" value="Znf_RING/FYVE/PHD"/>
</dbReference>
<dbReference type="OMA" id="ASKWSCK"/>
<evidence type="ECO:0000256" key="4">
    <source>
        <dbReference type="PROSITE-ProRule" id="PRU00175"/>
    </source>
</evidence>
<evidence type="ECO:0000313" key="7">
    <source>
        <dbReference type="EnsemblPlants" id="ONIVA11G15560.1"/>
    </source>
</evidence>
<dbReference type="FunFam" id="3.30.40.10:FF:000239">
    <property type="entry name" value="probable BOI-related E3 ubiquitin-protein ligase 2"/>
    <property type="match status" value="1"/>
</dbReference>
<evidence type="ECO:0000256" key="1">
    <source>
        <dbReference type="ARBA" id="ARBA00022723"/>
    </source>
</evidence>
<keyword evidence="8" id="KW-1185">Reference proteome</keyword>
<accession>A0A0E0J2S2</accession>
<evidence type="ECO:0000313" key="8">
    <source>
        <dbReference type="Proteomes" id="UP000006591"/>
    </source>
</evidence>
<dbReference type="InterPro" id="IPR001841">
    <property type="entry name" value="Znf_RING"/>
</dbReference>
<dbReference type="Gramene" id="ONIVA11G15560.1">
    <property type="protein sequence ID" value="ONIVA11G15560.1"/>
    <property type="gene ID" value="ONIVA11G15560"/>
</dbReference>
<organism evidence="7">
    <name type="scientific">Oryza nivara</name>
    <name type="common">Indian wild rice</name>
    <name type="synonym">Oryza sativa f. spontanea</name>
    <dbReference type="NCBI Taxonomy" id="4536"/>
    <lineage>
        <taxon>Eukaryota</taxon>
        <taxon>Viridiplantae</taxon>
        <taxon>Streptophyta</taxon>
        <taxon>Embryophyta</taxon>
        <taxon>Tracheophyta</taxon>
        <taxon>Spermatophyta</taxon>
        <taxon>Magnoliopsida</taxon>
        <taxon>Liliopsida</taxon>
        <taxon>Poales</taxon>
        <taxon>Poaceae</taxon>
        <taxon>BOP clade</taxon>
        <taxon>Oryzoideae</taxon>
        <taxon>Oryzeae</taxon>
        <taxon>Oryzinae</taxon>
        <taxon>Oryza</taxon>
    </lineage>
</organism>
<dbReference type="GO" id="GO:0008270">
    <property type="term" value="F:zinc ion binding"/>
    <property type="evidence" value="ECO:0007669"/>
    <property type="project" value="UniProtKB-KW"/>
</dbReference>
<proteinExistence type="predicted"/>
<evidence type="ECO:0000256" key="5">
    <source>
        <dbReference type="SAM" id="Coils"/>
    </source>
</evidence>
<evidence type="ECO:0000256" key="2">
    <source>
        <dbReference type="ARBA" id="ARBA00022771"/>
    </source>
</evidence>
<name>A0A0E0J2S2_ORYNI</name>
<evidence type="ECO:0000256" key="3">
    <source>
        <dbReference type="ARBA" id="ARBA00022833"/>
    </source>
</evidence>
<sequence length="347" mass="35239">MAVQAQYGGGMAAGMCLPDHEVEAQMRALQELGAMFSAAGGGCYNGGGGGGGYDCAAVVSGAAQSELTCNNGGGVCGGAVGMGVGAGRKREREVVEQYAAVASSAALLPIPGMMKVAAPVSRLVESGMTSTSGRSVAAVGDALVSELCAQSAEIDAVVRMECERMRAGLEQARKRQCQAVVRAASVAAARRLREKEAELDAARRRAAELEERLRQAAAESQAWCGLARSNEAVAAGLRATLDHLLLRAAAAAPAQPAEGFGDSDPLATAAADDAQSSCFDTKAHAADDAATSPAASKWSCKSCGEGDATVLLLPCRHLCLCKACEPKLDACPVCLAAKNASVHIAIN</sequence>
<dbReference type="HOGENOM" id="CLU_038018_1_0_1"/>
<dbReference type="Proteomes" id="UP000006591">
    <property type="component" value="Chromosome 11"/>
</dbReference>
<keyword evidence="5" id="KW-0175">Coiled coil</keyword>
<protein>
    <recommendedName>
        <fullName evidence="6">RING-type domain-containing protein</fullName>
    </recommendedName>
</protein>
<evidence type="ECO:0000259" key="6">
    <source>
        <dbReference type="PROSITE" id="PS50089"/>
    </source>
</evidence>
<dbReference type="CDD" id="cd16649">
    <property type="entry name" value="mRING-HC-C3HC5_CGRF1-like"/>
    <property type="match status" value="1"/>
</dbReference>
<keyword evidence="1" id="KW-0479">Metal-binding</keyword>
<dbReference type="PANTHER" id="PTHR42647:SF68">
    <property type="entry name" value="OS11G0542100 PROTEIN"/>
    <property type="match status" value="1"/>
</dbReference>
<keyword evidence="2 4" id="KW-0863">Zinc-finger</keyword>